<dbReference type="AlphaFoldDB" id="A0A835CW12"/>
<keyword evidence="3" id="KW-1185">Reference proteome</keyword>
<keyword evidence="1" id="KW-0732">Signal</keyword>
<dbReference type="Proteomes" id="UP000639338">
    <property type="component" value="Unassembled WGS sequence"/>
</dbReference>
<sequence length="182" mass="20759">MNHLITLFFILHASKCILGAVELKDPTQASCFQFTWLRPEYDDNANSTINCSSLMHTPCVKPFIYTNDSTPPNVSYMWQEENRNEISCSMRSDYVCIKYSYIYNQAVVNTTYFCGKMTEDKKIPLTDGCYTQNVDGYTVETCACKSDGGQQPCNSSNQMTVKFRNFISCQLFILGIVINIFL</sequence>
<organism evidence="2 3">
    <name type="scientific">Aphidius gifuensis</name>
    <name type="common">Parasitoid wasp</name>
    <dbReference type="NCBI Taxonomy" id="684658"/>
    <lineage>
        <taxon>Eukaryota</taxon>
        <taxon>Metazoa</taxon>
        <taxon>Ecdysozoa</taxon>
        <taxon>Arthropoda</taxon>
        <taxon>Hexapoda</taxon>
        <taxon>Insecta</taxon>
        <taxon>Pterygota</taxon>
        <taxon>Neoptera</taxon>
        <taxon>Endopterygota</taxon>
        <taxon>Hymenoptera</taxon>
        <taxon>Apocrita</taxon>
        <taxon>Ichneumonoidea</taxon>
        <taxon>Braconidae</taxon>
        <taxon>Aphidiinae</taxon>
        <taxon>Aphidius</taxon>
    </lineage>
</organism>
<evidence type="ECO:0000313" key="2">
    <source>
        <dbReference type="EMBL" id="KAF7997849.1"/>
    </source>
</evidence>
<proteinExistence type="predicted"/>
<dbReference type="EMBL" id="JACMRX010000001">
    <property type="protein sequence ID" value="KAF7997849.1"/>
    <property type="molecule type" value="Genomic_DNA"/>
</dbReference>
<feature type="chain" id="PRO_5032862248" description="Venom protein" evidence="1">
    <location>
        <begin position="20"/>
        <end position="182"/>
    </location>
</feature>
<evidence type="ECO:0000313" key="3">
    <source>
        <dbReference type="Proteomes" id="UP000639338"/>
    </source>
</evidence>
<dbReference type="OrthoDB" id="8187791at2759"/>
<protein>
    <recommendedName>
        <fullName evidence="4">Venom protein</fullName>
    </recommendedName>
</protein>
<name>A0A835CW12_APHGI</name>
<feature type="signal peptide" evidence="1">
    <location>
        <begin position="1"/>
        <end position="19"/>
    </location>
</feature>
<evidence type="ECO:0008006" key="4">
    <source>
        <dbReference type="Google" id="ProtNLM"/>
    </source>
</evidence>
<comment type="caution">
    <text evidence="2">The sequence shown here is derived from an EMBL/GenBank/DDBJ whole genome shotgun (WGS) entry which is preliminary data.</text>
</comment>
<gene>
    <name evidence="2" type="ORF">HCN44_009247</name>
</gene>
<evidence type="ECO:0000256" key="1">
    <source>
        <dbReference type="SAM" id="SignalP"/>
    </source>
</evidence>
<accession>A0A835CW12</accession>
<reference evidence="2 3" key="1">
    <citation type="submission" date="2020-08" db="EMBL/GenBank/DDBJ databases">
        <title>Aphidius gifuensis genome sequencing and assembly.</title>
        <authorList>
            <person name="Du Z."/>
        </authorList>
    </citation>
    <scope>NUCLEOTIDE SEQUENCE [LARGE SCALE GENOMIC DNA]</scope>
    <source>
        <strain evidence="2">YNYX2018</strain>
        <tissue evidence="2">Adults</tissue>
    </source>
</reference>